<dbReference type="EMBL" id="FOEF01000010">
    <property type="protein sequence ID" value="SEP45550.1"/>
    <property type="molecule type" value="Genomic_DNA"/>
</dbReference>
<keyword evidence="1" id="KW-0812">Transmembrane</keyword>
<reference evidence="3" key="1">
    <citation type="submission" date="2016-10" db="EMBL/GenBank/DDBJ databases">
        <authorList>
            <person name="Varghese N."/>
            <person name="Submissions S."/>
        </authorList>
    </citation>
    <scope>NUCLEOTIDE SEQUENCE [LARGE SCALE GENOMIC DNA]</scope>
    <source>
        <strain evidence="3">DSM 44993</strain>
    </source>
</reference>
<keyword evidence="3" id="KW-1185">Reference proteome</keyword>
<dbReference type="RefSeq" id="WP_091619300.1">
    <property type="nucleotide sequence ID" value="NZ_FOEF01000010.1"/>
</dbReference>
<evidence type="ECO:0000313" key="3">
    <source>
        <dbReference type="Proteomes" id="UP000198582"/>
    </source>
</evidence>
<feature type="transmembrane region" description="Helical" evidence="1">
    <location>
        <begin position="64"/>
        <end position="83"/>
    </location>
</feature>
<evidence type="ECO:0000313" key="2">
    <source>
        <dbReference type="EMBL" id="SEP45550.1"/>
    </source>
</evidence>
<dbReference type="AlphaFoldDB" id="A0A1H8XZT0"/>
<gene>
    <name evidence="2" type="ORF">SAMN04489732_11063</name>
</gene>
<protein>
    <submittedName>
        <fullName evidence="2">Uncharacterized protein</fullName>
    </submittedName>
</protein>
<dbReference type="STRING" id="394193.SAMN04489732_11063"/>
<evidence type="ECO:0000256" key="1">
    <source>
        <dbReference type="SAM" id="Phobius"/>
    </source>
</evidence>
<proteinExistence type="predicted"/>
<accession>A0A1H8XZT0</accession>
<feature type="transmembrane region" description="Helical" evidence="1">
    <location>
        <begin position="30"/>
        <end position="52"/>
    </location>
</feature>
<name>A0A1H8XZT0_9PSEU</name>
<organism evidence="2 3">
    <name type="scientific">Amycolatopsis saalfeldensis</name>
    <dbReference type="NCBI Taxonomy" id="394193"/>
    <lineage>
        <taxon>Bacteria</taxon>
        <taxon>Bacillati</taxon>
        <taxon>Actinomycetota</taxon>
        <taxon>Actinomycetes</taxon>
        <taxon>Pseudonocardiales</taxon>
        <taxon>Pseudonocardiaceae</taxon>
        <taxon>Amycolatopsis</taxon>
    </lineage>
</organism>
<dbReference type="OrthoDB" id="3619064at2"/>
<keyword evidence="1" id="KW-1133">Transmembrane helix</keyword>
<keyword evidence="1" id="KW-0472">Membrane</keyword>
<dbReference type="Proteomes" id="UP000198582">
    <property type="component" value="Unassembled WGS sequence"/>
</dbReference>
<sequence length="171" mass="18992">MTTPVSPAEVAAANLAGRLHPSQRGKVLDVVFWILLIVGVAMVLLAVILPLTTDVFSSAKSGQSLAAMPFVVLLAVLCLFFCWRRYRDLHRPLILITGWTHDFGKASCTDEYPIGMRFQSQGIMTAERRELRAGGKTYLPSREMWALIQPNRNNTLCLLPRSKVLVNVIPS</sequence>